<feature type="transmembrane region" description="Helical" evidence="6">
    <location>
        <begin position="37"/>
        <end position="63"/>
    </location>
</feature>
<dbReference type="PANTHER" id="PTHR12608:SF1">
    <property type="entry name" value="TRANSMEMBRANE PROTEIN 165"/>
    <property type="match status" value="1"/>
</dbReference>
<sequence>MDALIPAFIIAALAEMGDKSPWLAAILAARFGRAAPVVLGIVAAAALASIISAVAGALIQPLLTPNARLLFLAVALVFSGVTGFLALRRPDDLENWRIGAFATSFLGLFILQFGEGTQFLVAGLAANAKVPALAAAGATLGICAVTIPMALAGTALRDRLPIRAMRIIPAILFLVTGLWAAVSALRLI</sequence>
<evidence type="ECO:0000256" key="5">
    <source>
        <dbReference type="ARBA" id="ARBA00023136"/>
    </source>
</evidence>
<gene>
    <name evidence="7" type="ORF">D1610_00955</name>
</gene>
<feature type="transmembrane region" description="Helical" evidence="6">
    <location>
        <begin position="69"/>
        <end position="87"/>
    </location>
</feature>
<dbReference type="AlphaFoldDB" id="A0A396RYG5"/>
<evidence type="ECO:0000256" key="6">
    <source>
        <dbReference type="RuleBase" id="RU365102"/>
    </source>
</evidence>
<dbReference type="GO" id="GO:0016020">
    <property type="term" value="C:membrane"/>
    <property type="evidence" value="ECO:0007669"/>
    <property type="project" value="UniProtKB-SubCell"/>
</dbReference>
<dbReference type="RefSeq" id="WP_118862268.1">
    <property type="nucleotide sequence ID" value="NZ_QWLV01000001.1"/>
</dbReference>
<dbReference type="InterPro" id="IPR001727">
    <property type="entry name" value="GDT1-like"/>
</dbReference>
<feature type="transmembrane region" description="Helical" evidence="6">
    <location>
        <begin position="167"/>
        <end position="187"/>
    </location>
</feature>
<reference evidence="7 8" key="1">
    <citation type="submission" date="2018-08" db="EMBL/GenBank/DDBJ databases">
        <title>The multiple taxonomic identification of Sphingomonas gilva.</title>
        <authorList>
            <person name="Zhu D."/>
            <person name="Zheng S."/>
        </authorList>
    </citation>
    <scope>NUCLEOTIDE SEQUENCE [LARGE SCALE GENOMIC DNA]</scope>
    <source>
        <strain evidence="7 8">ZDH117</strain>
    </source>
</reference>
<dbReference type="Pfam" id="PF01169">
    <property type="entry name" value="GDT1"/>
    <property type="match status" value="2"/>
</dbReference>
<feature type="transmembrane region" description="Helical" evidence="6">
    <location>
        <begin position="99"/>
        <end position="126"/>
    </location>
</feature>
<dbReference type="GO" id="GO:0046873">
    <property type="term" value="F:metal ion transmembrane transporter activity"/>
    <property type="evidence" value="ECO:0007669"/>
    <property type="project" value="InterPro"/>
</dbReference>
<keyword evidence="8" id="KW-1185">Reference proteome</keyword>
<keyword evidence="3 6" id="KW-0812">Transmembrane</keyword>
<evidence type="ECO:0000313" key="8">
    <source>
        <dbReference type="Proteomes" id="UP000266693"/>
    </source>
</evidence>
<comment type="caution">
    <text evidence="7">The sequence shown here is derived from an EMBL/GenBank/DDBJ whole genome shotgun (WGS) entry which is preliminary data.</text>
</comment>
<dbReference type="OrthoDB" id="7585760at2"/>
<feature type="transmembrane region" description="Helical" evidence="6">
    <location>
        <begin position="132"/>
        <end position="155"/>
    </location>
</feature>
<keyword evidence="4 6" id="KW-1133">Transmembrane helix</keyword>
<protein>
    <recommendedName>
        <fullName evidence="6">GDT1 family protein</fullName>
    </recommendedName>
</protein>
<dbReference type="Proteomes" id="UP000266693">
    <property type="component" value="Unassembled WGS sequence"/>
</dbReference>
<comment type="subcellular location">
    <subcellularLocation>
        <location evidence="1 6">Membrane</location>
        <topology evidence="1 6">Multi-pass membrane protein</topology>
    </subcellularLocation>
</comment>
<keyword evidence="5 6" id="KW-0472">Membrane</keyword>
<evidence type="ECO:0000256" key="1">
    <source>
        <dbReference type="ARBA" id="ARBA00004141"/>
    </source>
</evidence>
<evidence type="ECO:0000256" key="2">
    <source>
        <dbReference type="ARBA" id="ARBA00009190"/>
    </source>
</evidence>
<comment type="similarity">
    <text evidence="2 6">Belongs to the GDT1 family.</text>
</comment>
<evidence type="ECO:0000313" key="7">
    <source>
        <dbReference type="EMBL" id="RHW18761.1"/>
    </source>
</evidence>
<evidence type="ECO:0000256" key="3">
    <source>
        <dbReference type="ARBA" id="ARBA00022692"/>
    </source>
</evidence>
<proteinExistence type="inferred from homology"/>
<evidence type="ECO:0000256" key="4">
    <source>
        <dbReference type="ARBA" id="ARBA00022989"/>
    </source>
</evidence>
<name>A0A396RYG5_9SPHN</name>
<dbReference type="EMBL" id="QWLV01000001">
    <property type="protein sequence ID" value="RHW18761.1"/>
    <property type="molecule type" value="Genomic_DNA"/>
</dbReference>
<organism evidence="7 8">
    <name type="scientific">Sphingomonas gilva</name>
    <dbReference type="NCBI Taxonomy" id="2305907"/>
    <lineage>
        <taxon>Bacteria</taxon>
        <taxon>Pseudomonadati</taxon>
        <taxon>Pseudomonadota</taxon>
        <taxon>Alphaproteobacteria</taxon>
        <taxon>Sphingomonadales</taxon>
        <taxon>Sphingomonadaceae</taxon>
        <taxon>Sphingomonas</taxon>
    </lineage>
</organism>
<dbReference type="PANTHER" id="PTHR12608">
    <property type="entry name" value="TRANSMEMBRANE PROTEIN HTP-1 RELATED"/>
    <property type="match status" value="1"/>
</dbReference>
<accession>A0A396RYG5</accession>